<feature type="compositionally biased region" description="Polar residues" evidence="5">
    <location>
        <begin position="489"/>
        <end position="499"/>
    </location>
</feature>
<keyword evidence="2" id="KW-0540">Nuclease</keyword>
<dbReference type="InterPro" id="IPR036397">
    <property type="entry name" value="RNaseH_sf"/>
</dbReference>
<dbReference type="CDD" id="cd06145">
    <property type="entry name" value="REX1_like"/>
    <property type="match status" value="1"/>
</dbReference>
<evidence type="ECO:0000256" key="3">
    <source>
        <dbReference type="ARBA" id="ARBA00022801"/>
    </source>
</evidence>
<feature type="domain" description="Exonuclease" evidence="6">
    <location>
        <begin position="424"/>
        <end position="614"/>
    </location>
</feature>
<feature type="region of interest" description="Disordered" evidence="5">
    <location>
        <begin position="87"/>
        <end position="154"/>
    </location>
</feature>
<evidence type="ECO:0000256" key="5">
    <source>
        <dbReference type="SAM" id="MobiDB-lite"/>
    </source>
</evidence>
<keyword evidence="8" id="KW-1185">Reference proteome</keyword>
<dbReference type="Proteomes" id="UP000042958">
    <property type="component" value="Unassembled WGS sequence"/>
</dbReference>
<organism evidence="7 8">
    <name type="scientific">Penicillium brasilianum</name>
    <dbReference type="NCBI Taxonomy" id="104259"/>
    <lineage>
        <taxon>Eukaryota</taxon>
        <taxon>Fungi</taxon>
        <taxon>Dikarya</taxon>
        <taxon>Ascomycota</taxon>
        <taxon>Pezizomycotina</taxon>
        <taxon>Eurotiomycetes</taxon>
        <taxon>Eurotiomycetidae</taxon>
        <taxon>Eurotiales</taxon>
        <taxon>Aspergillaceae</taxon>
        <taxon>Penicillium</taxon>
    </lineage>
</organism>
<protein>
    <recommendedName>
        <fullName evidence="6">Exonuclease domain-containing protein</fullName>
    </recommendedName>
</protein>
<evidence type="ECO:0000256" key="4">
    <source>
        <dbReference type="ARBA" id="ARBA00022839"/>
    </source>
</evidence>
<dbReference type="EMBL" id="CDHK01000002">
    <property type="protein sequence ID" value="CEJ56286.1"/>
    <property type="molecule type" value="Genomic_DNA"/>
</dbReference>
<dbReference type="InterPro" id="IPR012337">
    <property type="entry name" value="RNaseH-like_sf"/>
</dbReference>
<name>A0A0F7TK51_PENBI</name>
<feature type="region of interest" description="Disordered" evidence="5">
    <location>
        <begin position="488"/>
        <end position="512"/>
    </location>
</feature>
<dbReference type="PANTHER" id="PTHR12801">
    <property type="entry name" value="RNA EXONUCLEASE REXO1 / RECO3 FAMILY MEMBER-RELATED"/>
    <property type="match status" value="1"/>
</dbReference>
<sequence>MFTTLGLFTGVACPQGEHCSLLTCMFSHTRNAPSMSKPISGTATTTEIVHTHTRKKLKTQESIPSTISSSFSDNIQGLKEETNASALISSPSQQIPRRTSHQSGTQKSATPQAASTSPSRSTPIPKKGEALSIPVTPRPTSSQLPPRKVRKESLNPRMMTKAPAPHATRTAILTKLHSVMVSKNEKLAKSNDSSNKCFVLTGDELVTMALDAEEEVAKGSPGVYSNVIKLRIVKLTKMGSEEWAKEVMEHLNTRYYKVPIVAAAPETPKRIETGLTTKQEIALVQRLITPLNGLEEFGYVTKAPSATDIETAKQGVIDSKGWEKCERCASRFQVFPGRREDGALTTGGQCTYHPNRPLIPPRKKTDNHTGSSDPYFPCCGESIGASVGCTKGTHHVFKISESKRLASILQFEMTPRQSDKGVLEPVCFDCEMGYTTQGLELIRLTAVSWPEGRELLDILVKPIGEVLDLNSRFSGVYPEHFVNAVPYGTSDSTSNSAPESDQGEHQKKPMQVVESPAAARELLFQFLQPETPLIGHAIDNDLNVCRIIHPTIIDTVILYPAPRGGLPNRMSLKTLARKVLSREIQTSSAKGHDSKEDAIATGDLVRAQVRDLWKNYKQHGWRFEGDEMVSPPNQENYYVNRKGQYVPSEGPHSHGNPGEQQIESGGAGQKRKQPTPNDSAS</sequence>
<feature type="region of interest" description="Disordered" evidence="5">
    <location>
        <begin position="624"/>
        <end position="681"/>
    </location>
</feature>
<feature type="region of interest" description="Disordered" evidence="5">
    <location>
        <begin position="345"/>
        <end position="370"/>
    </location>
</feature>
<dbReference type="Gene3D" id="3.30.420.10">
    <property type="entry name" value="Ribonuclease H-like superfamily/Ribonuclease H"/>
    <property type="match status" value="1"/>
</dbReference>
<evidence type="ECO:0000256" key="1">
    <source>
        <dbReference type="ARBA" id="ARBA00006357"/>
    </source>
</evidence>
<dbReference type="InterPro" id="IPR013520">
    <property type="entry name" value="Ribonucl_H"/>
</dbReference>
<feature type="compositionally biased region" description="Polar residues" evidence="5">
    <location>
        <begin position="87"/>
        <end position="107"/>
    </location>
</feature>
<accession>A0A0F7TK51</accession>
<keyword evidence="4" id="KW-0269">Exonuclease</keyword>
<evidence type="ECO:0000313" key="8">
    <source>
        <dbReference type="Proteomes" id="UP000042958"/>
    </source>
</evidence>
<reference evidence="8" key="1">
    <citation type="journal article" date="2015" name="Genome Announc.">
        <title>Draft genome sequence of the fungus Penicillium brasilianum MG11.</title>
        <authorList>
            <person name="Horn F."/>
            <person name="Linde J."/>
            <person name="Mattern D.J."/>
            <person name="Walther G."/>
            <person name="Guthke R."/>
            <person name="Brakhage A.A."/>
            <person name="Valiante V."/>
        </authorList>
    </citation>
    <scope>NUCLEOTIDE SEQUENCE [LARGE SCALE GENOMIC DNA]</scope>
    <source>
        <strain evidence="8">MG11</strain>
    </source>
</reference>
<dbReference type="InterPro" id="IPR034922">
    <property type="entry name" value="REX1-like_exo"/>
</dbReference>
<dbReference type="SUPFAM" id="SSF53098">
    <property type="entry name" value="Ribonuclease H-like"/>
    <property type="match status" value="1"/>
</dbReference>
<dbReference type="AlphaFoldDB" id="A0A0F7TK51"/>
<dbReference type="OrthoDB" id="3996471at2759"/>
<proteinExistence type="inferred from homology"/>
<dbReference type="STRING" id="104259.A0A0F7TK51"/>
<dbReference type="GO" id="GO:0004527">
    <property type="term" value="F:exonuclease activity"/>
    <property type="evidence" value="ECO:0007669"/>
    <property type="project" value="UniProtKB-KW"/>
</dbReference>
<feature type="compositionally biased region" description="Low complexity" evidence="5">
    <location>
        <begin position="108"/>
        <end position="123"/>
    </location>
</feature>
<evidence type="ECO:0000256" key="2">
    <source>
        <dbReference type="ARBA" id="ARBA00022722"/>
    </source>
</evidence>
<keyword evidence="3" id="KW-0378">Hydrolase</keyword>
<dbReference type="InterPro" id="IPR047021">
    <property type="entry name" value="REXO1/3/4-like"/>
</dbReference>
<comment type="similarity">
    <text evidence="1">Belongs to the REXO1/REXO3 family.</text>
</comment>
<gene>
    <name evidence="7" type="ORF">PMG11_02499</name>
</gene>
<feature type="region of interest" description="Disordered" evidence="5">
    <location>
        <begin position="52"/>
        <end position="71"/>
    </location>
</feature>
<dbReference type="SMART" id="SM00479">
    <property type="entry name" value="EXOIII"/>
    <property type="match status" value="1"/>
</dbReference>
<feature type="compositionally biased region" description="Low complexity" evidence="5">
    <location>
        <begin position="62"/>
        <end position="71"/>
    </location>
</feature>
<dbReference type="GO" id="GO:0005634">
    <property type="term" value="C:nucleus"/>
    <property type="evidence" value="ECO:0007669"/>
    <property type="project" value="TreeGrafter"/>
</dbReference>
<dbReference type="GO" id="GO:0003676">
    <property type="term" value="F:nucleic acid binding"/>
    <property type="evidence" value="ECO:0007669"/>
    <property type="project" value="InterPro"/>
</dbReference>
<evidence type="ECO:0000259" key="6">
    <source>
        <dbReference type="SMART" id="SM00479"/>
    </source>
</evidence>
<dbReference type="PANTHER" id="PTHR12801:SF112">
    <property type="entry name" value="RNA EXONUCLEASE 3"/>
    <property type="match status" value="1"/>
</dbReference>
<evidence type="ECO:0000313" key="7">
    <source>
        <dbReference type="EMBL" id="CEJ56286.1"/>
    </source>
</evidence>